<gene>
    <name evidence="9" type="ORF">G6N76_08875</name>
</gene>
<evidence type="ECO:0000256" key="4">
    <source>
        <dbReference type="ARBA" id="ARBA00023163"/>
    </source>
</evidence>
<keyword evidence="10" id="KW-1185">Reference proteome</keyword>
<dbReference type="Gene3D" id="1.10.10.10">
    <property type="entry name" value="Winged helix-like DNA-binding domain superfamily/Winged helix DNA-binding domain"/>
    <property type="match status" value="1"/>
</dbReference>
<evidence type="ECO:0000256" key="7">
    <source>
        <dbReference type="ARBA" id="ARBA00083243"/>
    </source>
</evidence>
<dbReference type="PANTHER" id="PTHR30537:SF26">
    <property type="entry name" value="GLYCINE CLEAVAGE SYSTEM TRANSCRIPTIONAL ACTIVATOR"/>
    <property type="match status" value="1"/>
</dbReference>
<comment type="function">
    <text evidence="5">Transcriptional regulator of the ttuABCDE tartrate utilization operon.</text>
</comment>
<keyword evidence="3" id="KW-0238">DNA-binding</keyword>
<dbReference type="Gene3D" id="3.40.190.10">
    <property type="entry name" value="Periplasmic binding protein-like II"/>
    <property type="match status" value="2"/>
</dbReference>
<proteinExistence type="inferred from homology"/>
<dbReference type="InterPro" id="IPR000847">
    <property type="entry name" value="LysR_HTH_N"/>
</dbReference>
<dbReference type="GO" id="GO:0006351">
    <property type="term" value="P:DNA-templated transcription"/>
    <property type="evidence" value="ECO:0007669"/>
    <property type="project" value="TreeGrafter"/>
</dbReference>
<dbReference type="EMBL" id="JAAKZH010000002">
    <property type="protein sequence ID" value="NGO63789.1"/>
    <property type="molecule type" value="Genomic_DNA"/>
</dbReference>
<dbReference type="InterPro" id="IPR005119">
    <property type="entry name" value="LysR_subst-bd"/>
</dbReference>
<dbReference type="RefSeq" id="WP_163903542.1">
    <property type="nucleotide sequence ID" value="NZ_CP048427.1"/>
</dbReference>
<dbReference type="PRINTS" id="PR00039">
    <property type="entry name" value="HTHLYSR"/>
</dbReference>
<keyword evidence="2" id="KW-0805">Transcription regulation</keyword>
<name>A0A6M1RXG2_9HYPH</name>
<dbReference type="GO" id="GO:0003700">
    <property type="term" value="F:DNA-binding transcription factor activity"/>
    <property type="evidence" value="ECO:0007669"/>
    <property type="project" value="InterPro"/>
</dbReference>
<dbReference type="CDD" id="cd08481">
    <property type="entry name" value="PBP2_GcdR_like"/>
    <property type="match status" value="1"/>
</dbReference>
<accession>A0A6M1RXG2</accession>
<dbReference type="Pfam" id="PF00126">
    <property type="entry name" value="HTH_1"/>
    <property type="match status" value="1"/>
</dbReference>
<evidence type="ECO:0000256" key="2">
    <source>
        <dbReference type="ARBA" id="ARBA00023015"/>
    </source>
</evidence>
<dbReference type="InterPro" id="IPR036388">
    <property type="entry name" value="WH-like_DNA-bd_sf"/>
</dbReference>
<dbReference type="PROSITE" id="PS50931">
    <property type="entry name" value="HTH_LYSR"/>
    <property type="match status" value="1"/>
</dbReference>
<comment type="similarity">
    <text evidence="1">Belongs to the LysR transcriptional regulatory family.</text>
</comment>
<dbReference type="SUPFAM" id="SSF53850">
    <property type="entry name" value="Periplasmic binding protein-like II"/>
    <property type="match status" value="1"/>
</dbReference>
<evidence type="ECO:0000313" key="10">
    <source>
        <dbReference type="Proteomes" id="UP000477849"/>
    </source>
</evidence>
<evidence type="ECO:0000256" key="1">
    <source>
        <dbReference type="ARBA" id="ARBA00009437"/>
    </source>
</evidence>
<dbReference type="InterPro" id="IPR036390">
    <property type="entry name" value="WH_DNA-bd_sf"/>
</dbReference>
<dbReference type="Proteomes" id="UP000477849">
    <property type="component" value="Unassembled WGS sequence"/>
</dbReference>
<dbReference type="InterPro" id="IPR058163">
    <property type="entry name" value="LysR-type_TF_proteobact-type"/>
</dbReference>
<organism evidence="9 10">
    <name type="scientific">Rhizobium daejeonense</name>
    <dbReference type="NCBI Taxonomy" id="240521"/>
    <lineage>
        <taxon>Bacteria</taxon>
        <taxon>Pseudomonadati</taxon>
        <taxon>Pseudomonadota</taxon>
        <taxon>Alphaproteobacteria</taxon>
        <taxon>Hyphomicrobiales</taxon>
        <taxon>Rhizobiaceae</taxon>
        <taxon>Rhizobium/Agrobacterium group</taxon>
        <taxon>Rhizobium</taxon>
    </lineage>
</organism>
<dbReference type="AlphaFoldDB" id="A0A6M1RXG2"/>
<evidence type="ECO:0000313" key="9">
    <source>
        <dbReference type="EMBL" id="NGO63789.1"/>
    </source>
</evidence>
<evidence type="ECO:0000259" key="8">
    <source>
        <dbReference type="PROSITE" id="PS50931"/>
    </source>
</evidence>
<dbReference type="SUPFAM" id="SSF46785">
    <property type="entry name" value="Winged helix' DNA-binding domain"/>
    <property type="match status" value="1"/>
</dbReference>
<dbReference type="PANTHER" id="PTHR30537">
    <property type="entry name" value="HTH-TYPE TRANSCRIPTIONAL REGULATOR"/>
    <property type="match status" value="1"/>
</dbReference>
<comment type="caution">
    <text evidence="9">The sequence shown here is derived from an EMBL/GenBank/DDBJ whole genome shotgun (WGS) entry which is preliminary data.</text>
</comment>
<evidence type="ECO:0000256" key="6">
    <source>
        <dbReference type="ARBA" id="ARBA00067332"/>
    </source>
</evidence>
<dbReference type="GO" id="GO:0043565">
    <property type="term" value="F:sequence-specific DNA binding"/>
    <property type="evidence" value="ECO:0007669"/>
    <property type="project" value="TreeGrafter"/>
</dbReference>
<dbReference type="Pfam" id="PF03466">
    <property type="entry name" value="LysR_substrate"/>
    <property type="match status" value="1"/>
</dbReference>
<evidence type="ECO:0000256" key="3">
    <source>
        <dbReference type="ARBA" id="ARBA00023125"/>
    </source>
</evidence>
<protein>
    <recommendedName>
        <fullName evidence="6">HTH-type transcriptional regulator TtuA</fullName>
    </recommendedName>
    <alternativeName>
        <fullName evidence="7">Tartrate utilization transcriptional regulator</fullName>
    </alternativeName>
</protein>
<sequence length="310" mass="35110">MTLSRRTIPDATTLQAFECVARHGSVTQAANELNLTQSAVSRQVKDLETQLGLLLFDRVRQRVVLSSDGQRLLPQVRKILQQTEEMMLRAMASAQSEHQLSIATLPTFGSRWLIPRLSDFATRYPGKSLNIESRSSPFDFEEEDFDIAIHYGQPVWARATCHFLCSEWIVPVASPAMLDGIGDEDLRHLRHRPLLHLATRPKLWAEWSLANDIELESPYRGNRFDQFAMIIEAAVAGLGYALVPRYLIEQELADGRLRIIIDRPMKTDNAYFLVLPEGRMKKPASLDFCNWMLGQVDDLDRAASGKFGLS</sequence>
<dbReference type="FunFam" id="1.10.10.10:FF:000001">
    <property type="entry name" value="LysR family transcriptional regulator"/>
    <property type="match status" value="1"/>
</dbReference>
<evidence type="ECO:0000256" key="5">
    <source>
        <dbReference type="ARBA" id="ARBA00054626"/>
    </source>
</evidence>
<reference evidence="9 10" key="1">
    <citation type="submission" date="2020-02" db="EMBL/GenBank/DDBJ databases">
        <title>Genome sequence of the type strain CCBAU10050 of Rhizobium daejeonense.</title>
        <authorList>
            <person name="Gao J."/>
            <person name="Sun J."/>
        </authorList>
    </citation>
    <scope>NUCLEOTIDE SEQUENCE [LARGE SCALE GENOMIC DNA]</scope>
    <source>
        <strain evidence="9 10">CCBAU10050</strain>
    </source>
</reference>
<feature type="domain" description="HTH lysR-type" evidence="8">
    <location>
        <begin position="9"/>
        <end position="66"/>
    </location>
</feature>
<keyword evidence="4" id="KW-0804">Transcription</keyword>